<evidence type="ECO:0000256" key="3">
    <source>
        <dbReference type="ARBA" id="ARBA00022552"/>
    </source>
</evidence>
<evidence type="ECO:0000313" key="7">
    <source>
        <dbReference type="EMBL" id="KAF6745975.1"/>
    </source>
</evidence>
<reference evidence="7 8" key="1">
    <citation type="submission" date="2020-07" db="EMBL/GenBank/DDBJ databases">
        <title>Comparative genomics of pyrophilous fungi reveals a link between fire events and developmental genes.</title>
        <authorList>
            <consortium name="DOE Joint Genome Institute"/>
            <person name="Steindorff A.S."/>
            <person name="Carver A."/>
            <person name="Calhoun S."/>
            <person name="Stillman K."/>
            <person name="Liu H."/>
            <person name="Lipzen A."/>
            <person name="Pangilinan J."/>
            <person name="Labutti K."/>
            <person name="Bruns T.D."/>
            <person name="Grigoriev I.V."/>
        </authorList>
    </citation>
    <scope>NUCLEOTIDE SEQUENCE [LARGE SCALE GENOMIC DNA]</scope>
    <source>
        <strain evidence="7 8">CBS 144469</strain>
    </source>
</reference>
<dbReference type="GO" id="GO:0006364">
    <property type="term" value="P:rRNA processing"/>
    <property type="evidence" value="ECO:0007669"/>
    <property type="project" value="UniProtKB-KW"/>
</dbReference>
<comment type="similarity">
    <text evidence="2">Belongs to the RNase PH family.</text>
</comment>
<dbReference type="GO" id="GO:0071051">
    <property type="term" value="P:poly(A)-dependent snoRNA 3'-end processing"/>
    <property type="evidence" value="ECO:0007669"/>
    <property type="project" value="TreeGrafter"/>
</dbReference>
<dbReference type="GO" id="GO:0000176">
    <property type="term" value="C:nuclear exosome (RNase complex)"/>
    <property type="evidence" value="ECO:0007669"/>
    <property type="project" value="TreeGrafter"/>
</dbReference>
<dbReference type="InterPro" id="IPR027408">
    <property type="entry name" value="PNPase/RNase_PH_dom_sf"/>
</dbReference>
<dbReference type="Proteomes" id="UP000521943">
    <property type="component" value="Unassembled WGS sequence"/>
</dbReference>
<dbReference type="Gene3D" id="3.30.230.70">
    <property type="entry name" value="GHMP Kinase, N-terminal domain"/>
    <property type="match status" value="1"/>
</dbReference>
<dbReference type="GO" id="GO:0034475">
    <property type="term" value="P:U4 snRNA 3'-end processing"/>
    <property type="evidence" value="ECO:0007669"/>
    <property type="project" value="TreeGrafter"/>
</dbReference>
<dbReference type="GO" id="GO:0005730">
    <property type="term" value="C:nucleolus"/>
    <property type="evidence" value="ECO:0007669"/>
    <property type="project" value="TreeGrafter"/>
</dbReference>
<keyword evidence="4" id="KW-0271">Exosome</keyword>
<evidence type="ECO:0000256" key="1">
    <source>
        <dbReference type="ARBA" id="ARBA00004123"/>
    </source>
</evidence>
<dbReference type="PANTHER" id="PTHR11953">
    <property type="entry name" value="EXOSOME COMPLEX COMPONENT"/>
    <property type="match status" value="1"/>
</dbReference>
<keyword evidence="8" id="KW-1185">Reference proteome</keyword>
<dbReference type="SUPFAM" id="SSF55666">
    <property type="entry name" value="Ribonuclease PH domain 2-like"/>
    <property type="match status" value="1"/>
</dbReference>
<dbReference type="AlphaFoldDB" id="A0A8H6HGI3"/>
<keyword evidence="3" id="KW-0698">rRNA processing</keyword>
<sequence>MSASRPIQISYDGLARVDGSARFSFGDTVALASVSGPIEVRLAAELPSQATFDVSVRPLSNVPSTESKSQAATIRSAIAPSLILNKNPRTLIQLVIQTLTLALLNAGSVPMRGVVCAIAIGKTRDGELLVDPEEARVAELIQGGCFAFMVADGAGLESNSTTVWTNWRALEGTFDETGLMSAREAAKDAIKRVYTSMKSSLMPERIGHGDDDKMEI</sequence>
<dbReference type="CDD" id="cd11372">
    <property type="entry name" value="RNase_PH_RRP46"/>
    <property type="match status" value="1"/>
</dbReference>
<name>A0A8H6HGI3_9AGAR</name>
<keyword evidence="5" id="KW-0539">Nucleus</keyword>
<comment type="caution">
    <text evidence="7">The sequence shown here is derived from an EMBL/GenBank/DDBJ whole genome shotgun (WGS) entry which is preliminary data.</text>
</comment>
<evidence type="ECO:0000259" key="6">
    <source>
        <dbReference type="Pfam" id="PF01138"/>
    </source>
</evidence>
<feature type="domain" description="Exoribonuclease phosphorolytic" evidence="6">
    <location>
        <begin position="4"/>
        <end position="100"/>
    </location>
</feature>
<evidence type="ECO:0000256" key="5">
    <source>
        <dbReference type="ARBA" id="ARBA00023242"/>
    </source>
</evidence>
<dbReference type="GO" id="GO:0000177">
    <property type="term" value="C:cytoplasmic exosome (RNase complex)"/>
    <property type="evidence" value="ECO:0007669"/>
    <property type="project" value="TreeGrafter"/>
</dbReference>
<dbReference type="InterPro" id="IPR036345">
    <property type="entry name" value="ExoRNase_PH_dom2_sf"/>
</dbReference>
<organism evidence="7 8">
    <name type="scientific">Ephemerocybe angulata</name>
    <dbReference type="NCBI Taxonomy" id="980116"/>
    <lineage>
        <taxon>Eukaryota</taxon>
        <taxon>Fungi</taxon>
        <taxon>Dikarya</taxon>
        <taxon>Basidiomycota</taxon>
        <taxon>Agaricomycotina</taxon>
        <taxon>Agaricomycetes</taxon>
        <taxon>Agaricomycetidae</taxon>
        <taxon>Agaricales</taxon>
        <taxon>Agaricineae</taxon>
        <taxon>Psathyrellaceae</taxon>
        <taxon>Ephemerocybe</taxon>
    </lineage>
</organism>
<protein>
    <submittedName>
        <fullName evidence="7">Exosome component Rrp46</fullName>
    </submittedName>
</protein>
<evidence type="ECO:0000256" key="2">
    <source>
        <dbReference type="ARBA" id="ARBA00006678"/>
    </source>
</evidence>
<evidence type="ECO:0000313" key="8">
    <source>
        <dbReference type="Proteomes" id="UP000521943"/>
    </source>
</evidence>
<dbReference type="GO" id="GO:0071028">
    <property type="term" value="P:nuclear mRNA surveillance"/>
    <property type="evidence" value="ECO:0007669"/>
    <property type="project" value="TreeGrafter"/>
</dbReference>
<proteinExistence type="inferred from homology"/>
<dbReference type="SUPFAM" id="SSF54211">
    <property type="entry name" value="Ribosomal protein S5 domain 2-like"/>
    <property type="match status" value="1"/>
</dbReference>
<accession>A0A8H6HGI3</accession>
<dbReference type="OrthoDB" id="27298at2759"/>
<evidence type="ECO:0000256" key="4">
    <source>
        <dbReference type="ARBA" id="ARBA00022835"/>
    </source>
</evidence>
<dbReference type="InterPro" id="IPR001247">
    <property type="entry name" value="ExoRNase_PH_dom1"/>
</dbReference>
<dbReference type="PANTHER" id="PTHR11953:SF1">
    <property type="entry name" value="EXOSOME COMPLEX COMPONENT RRP46"/>
    <property type="match status" value="1"/>
</dbReference>
<dbReference type="EMBL" id="JACGCI010000097">
    <property type="protein sequence ID" value="KAF6745975.1"/>
    <property type="molecule type" value="Genomic_DNA"/>
</dbReference>
<dbReference type="InterPro" id="IPR050080">
    <property type="entry name" value="RNase_PH"/>
</dbReference>
<dbReference type="Pfam" id="PF01138">
    <property type="entry name" value="RNase_PH"/>
    <property type="match status" value="1"/>
</dbReference>
<dbReference type="InterPro" id="IPR020568">
    <property type="entry name" value="Ribosomal_Su5_D2-typ_SF"/>
</dbReference>
<dbReference type="GO" id="GO:0016075">
    <property type="term" value="P:rRNA catabolic process"/>
    <property type="evidence" value="ECO:0007669"/>
    <property type="project" value="TreeGrafter"/>
</dbReference>
<comment type="subcellular location">
    <subcellularLocation>
        <location evidence="1">Nucleus</location>
    </subcellularLocation>
</comment>
<dbReference type="GO" id="GO:0003723">
    <property type="term" value="F:RNA binding"/>
    <property type="evidence" value="ECO:0007669"/>
    <property type="project" value="TreeGrafter"/>
</dbReference>
<gene>
    <name evidence="7" type="ORF">DFP72DRAFT_992897</name>
</gene>